<dbReference type="EMBL" id="CAJNAQ010000005">
    <property type="protein sequence ID" value="CAE6501042.1"/>
    <property type="molecule type" value="Genomic_DNA"/>
</dbReference>
<comment type="caution">
    <text evidence="2">The sequence shown here is derived from an EMBL/GenBank/DDBJ whole genome shotgun (WGS) entry which is preliminary data.</text>
</comment>
<evidence type="ECO:0000313" key="2">
    <source>
        <dbReference type="EMBL" id="CAE6501042.1"/>
    </source>
</evidence>
<proteinExistence type="predicted"/>
<reference evidence="2" key="1">
    <citation type="submission" date="2021-02" db="EMBL/GenBank/DDBJ databases">
        <authorList>
            <person name="Han P."/>
        </authorList>
    </citation>
    <scope>NUCLEOTIDE SEQUENCE</scope>
    <source>
        <strain evidence="2">Candidatus Nitrosotenuis uzonensis 5A</strain>
    </source>
</reference>
<dbReference type="AlphaFoldDB" id="A0A812F2I4"/>
<accession>A0A812F2I4</accession>
<dbReference type="RefSeq" id="WP_205100433.1">
    <property type="nucleotide sequence ID" value="NZ_CAJNAQ010000005.1"/>
</dbReference>
<evidence type="ECO:0000313" key="3">
    <source>
        <dbReference type="Proteomes" id="UP000655759"/>
    </source>
</evidence>
<name>A0A812F2I4_9ARCH</name>
<sequence length="96" mass="11133">MRKFLRLINPLKISVLASVAMFLLMIIVAMNTPLQYDSMLLGMGLGISASPLMTYAIKRWKTKRKVDKMIRELRVLLNTRKENEKIERESDSTNFT</sequence>
<keyword evidence="1" id="KW-0472">Membrane</keyword>
<keyword evidence="1" id="KW-0812">Transmembrane</keyword>
<feature type="transmembrane region" description="Helical" evidence="1">
    <location>
        <begin position="38"/>
        <end position="57"/>
    </location>
</feature>
<evidence type="ECO:0000256" key="1">
    <source>
        <dbReference type="SAM" id="Phobius"/>
    </source>
</evidence>
<feature type="transmembrane region" description="Helical" evidence="1">
    <location>
        <begin position="12"/>
        <end position="32"/>
    </location>
</feature>
<dbReference type="Proteomes" id="UP000655759">
    <property type="component" value="Unassembled WGS sequence"/>
</dbReference>
<protein>
    <submittedName>
        <fullName evidence="2">Uncharacterized protein</fullName>
    </submittedName>
</protein>
<gene>
    <name evidence="2" type="ORF">NUZ5A_51104</name>
</gene>
<organism evidence="2 3">
    <name type="scientific">Candidatus Nitrosotenuis uzonensis</name>
    <dbReference type="NCBI Taxonomy" id="1407055"/>
    <lineage>
        <taxon>Archaea</taxon>
        <taxon>Nitrososphaerota</taxon>
        <taxon>Candidatus Nitrosotenuis</taxon>
    </lineage>
</organism>
<keyword evidence="1" id="KW-1133">Transmembrane helix</keyword>